<accession>A0A5B8T5W7</accession>
<dbReference type="PANTHER" id="PTHR30146:SF149">
    <property type="entry name" value="HTH-TYPE TRANSCRIPTIONAL REGULATOR EBGR"/>
    <property type="match status" value="1"/>
</dbReference>
<keyword evidence="3" id="KW-0804">Transcription</keyword>
<organism evidence="5 6">
    <name type="scientific">Leuconostoc pseudomesenteroides</name>
    <dbReference type="NCBI Taxonomy" id="33968"/>
    <lineage>
        <taxon>Bacteria</taxon>
        <taxon>Bacillati</taxon>
        <taxon>Bacillota</taxon>
        <taxon>Bacilli</taxon>
        <taxon>Lactobacillales</taxon>
        <taxon>Lactobacillaceae</taxon>
        <taxon>Leuconostoc</taxon>
    </lineage>
</organism>
<keyword evidence="2 5" id="KW-0238">DNA-binding</keyword>
<dbReference type="PANTHER" id="PTHR30146">
    <property type="entry name" value="LACI-RELATED TRANSCRIPTIONAL REPRESSOR"/>
    <property type="match status" value="1"/>
</dbReference>
<dbReference type="SUPFAM" id="SSF47413">
    <property type="entry name" value="lambda repressor-like DNA-binding domains"/>
    <property type="match status" value="1"/>
</dbReference>
<dbReference type="PROSITE" id="PS50932">
    <property type="entry name" value="HTH_LACI_2"/>
    <property type="match status" value="1"/>
</dbReference>
<dbReference type="GO" id="GO:0000976">
    <property type="term" value="F:transcription cis-regulatory region binding"/>
    <property type="evidence" value="ECO:0007669"/>
    <property type="project" value="TreeGrafter"/>
</dbReference>
<keyword evidence="1" id="KW-0805">Transcription regulation</keyword>
<dbReference type="EMBL" id="CP042383">
    <property type="protein sequence ID" value="QEA42373.1"/>
    <property type="molecule type" value="Genomic_DNA"/>
</dbReference>
<evidence type="ECO:0000313" key="5">
    <source>
        <dbReference type="EMBL" id="QEA42373.1"/>
    </source>
</evidence>
<dbReference type="InterPro" id="IPR046335">
    <property type="entry name" value="LacI/GalR-like_sensor"/>
</dbReference>
<name>A0A5B8T5W7_LEUPS</name>
<dbReference type="GeneID" id="29577230"/>
<evidence type="ECO:0000313" key="6">
    <source>
        <dbReference type="Proteomes" id="UP000321296"/>
    </source>
</evidence>
<gene>
    <name evidence="5" type="ORF">FGL85_07565</name>
</gene>
<evidence type="ECO:0000256" key="1">
    <source>
        <dbReference type="ARBA" id="ARBA00023015"/>
    </source>
</evidence>
<evidence type="ECO:0000256" key="2">
    <source>
        <dbReference type="ARBA" id="ARBA00023125"/>
    </source>
</evidence>
<dbReference type="InterPro" id="IPR000843">
    <property type="entry name" value="HTH_LacI"/>
</dbReference>
<dbReference type="Pfam" id="PF13377">
    <property type="entry name" value="Peripla_BP_3"/>
    <property type="match status" value="1"/>
</dbReference>
<dbReference type="Gene3D" id="3.40.50.2300">
    <property type="match status" value="2"/>
</dbReference>
<dbReference type="InterPro" id="IPR028082">
    <property type="entry name" value="Peripla_BP_I"/>
</dbReference>
<dbReference type="InterPro" id="IPR010982">
    <property type="entry name" value="Lambda_DNA-bd_dom_sf"/>
</dbReference>
<evidence type="ECO:0000256" key="3">
    <source>
        <dbReference type="ARBA" id="ARBA00023163"/>
    </source>
</evidence>
<dbReference type="Proteomes" id="UP000321296">
    <property type="component" value="Chromosome"/>
</dbReference>
<sequence>MTTIKEIALKTGYSSATVSRILNNDQTFSVTDSTRETVQTVARQLEYISVGSNQFLDINLAVIFSINPDEELEDVYYVKMREIIEATAKKSGLKIIFYKNVMELSENVRGVLLIGKFNQDALNEIIKKEIICVFVDSNPNPGIFTSVQPNLEFTITRALNEFRSRNFTKVGFIGGKLWNKGDNAFQFDDLRRRYFESYAKEISIYSKEFVFIGSDFSTSSGYRIGKKILNAYSENELPQAFLIGSDSLAIGVLRAFNEENISVPYTTAFISINDIEVAKFSSPSLTTFKINIDDMINEALNLLHQRIINPKTTSPEVVLKSPELIYRETFPRKIDNR</sequence>
<reference evidence="5 6" key="1">
    <citation type="submission" date="2019-06" db="EMBL/GenBank/DDBJ databases">
        <title>Genome analyses of bacteria isolated from kimchi.</title>
        <authorList>
            <person name="Lee S."/>
            <person name="Ahn S."/>
            <person name="Roh S."/>
        </authorList>
    </citation>
    <scope>NUCLEOTIDE SEQUENCE [LARGE SCALE GENOMIC DNA]</scope>
    <source>
        <strain evidence="5 6">CBA3630</strain>
    </source>
</reference>
<dbReference type="SUPFAM" id="SSF53822">
    <property type="entry name" value="Periplasmic binding protein-like I"/>
    <property type="match status" value="1"/>
</dbReference>
<dbReference type="Pfam" id="PF00356">
    <property type="entry name" value="LacI"/>
    <property type="match status" value="1"/>
</dbReference>
<feature type="domain" description="HTH lacI-type" evidence="4">
    <location>
        <begin position="2"/>
        <end position="48"/>
    </location>
</feature>
<dbReference type="KEGG" id="lpse:FGL85_07565"/>
<dbReference type="Gene3D" id="1.10.260.40">
    <property type="entry name" value="lambda repressor-like DNA-binding domains"/>
    <property type="match status" value="1"/>
</dbReference>
<dbReference type="GO" id="GO:0003700">
    <property type="term" value="F:DNA-binding transcription factor activity"/>
    <property type="evidence" value="ECO:0007669"/>
    <property type="project" value="TreeGrafter"/>
</dbReference>
<dbReference type="CDD" id="cd01392">
    <property type="entry name" value="HTH_LacI"/>
    <property type="match status" value="1"/>
</dbReference>
<dbReference type="RefSeq" id="WP_011679808.1">
    <property type="nucleotide sequence ID" value="NZ_CP042383.1"/>
</dbReference>
<dbReference type="AlphaFoldDB" id="A0A5B8T5W7"/>
<dbReference type="SMART" id="SM00354">
    <property type="entry name" value="HTH_LACI"/>
    <property type="match status" value="1"/>
</dbReference>
<proteinExistence type="predicted"/>
<evidence type="ECO:0000259" key="4">
    <source>
        <dbReference type="PROSITE" id="PS50932"/>
    </source>
</evidence>
<protein>
    <submittedName>
        <fullName evidence="5">LacI family DNA-binding transcriptional regulator</fullName>
    </submittedName>
</protein>
<dbReference type="CDD" id="cd01544">
    <property type="entry name" value="PBP1_GalR"/>
    <property type="match status" value="1"/>
</dbReference>